<reference evidence="1" key="1">
    <citation type="submission" date="2018-10" db="EMBL/GenBank/DDBJ databases">
        <title>Effector identification in a new, highly contiguous assembly of the strawberry crown rot pathogen Phytophthora cactorum.</title>
        <authorList>
            <person name="Armitage A.D."/>
            <person name="Nellist C.F."/>
            <person name="Bates H."/>
            <person name="Vickerstaff R.J."/>
            <person name="Harrison R.J."/>
        </authorList>
    </citation>
    <scope>NUCLEOTIDE SEQUENCE</scope>
    <source>
        <strain evidence="1">4040</strain>
    </source>
</reference>
<name>A0A8T1DDN9_9STRA</name>
<dbReference type="EMBL" id="RCMK01000297">
    <property type="protein sequence ID" value="KAG2937939.1"/>
    <property type="molecule type" value="Genomic_DNA"/>
</dbReference>
<evidence type="ECO:0000313" key="1">
    <source>
        <dbReference type="EMBL" id="KAG2937939.1"/>
    </source>
</evidence>
<evidence type="ECO:0000313" key="2">
    <source>
        <dbReference type="Proteomes" id="UP000736787"/>
    </source>
</evidence>
<comment type="caution">
    <text evidence="1">The sequence shown here is derived from an EMBL/GenBank/DDBJ whole genome shotgun (WGS) entry which is preliminary data.</text>
</comment>
<protein>
    <submittedName>
        <fullName evidence="1">Uncharacterized protein</fullName>
    </submittedName>
</protein>
<organism evidence="1 2">
    <name type="scientific">Phytophthora cactorum</name>
    <dbReference type="NCBI Taxonomy" id="29920"/>
    <lineage>
        <taxon>Eukaryota</taxon>
        <taxon>Sar</taxon>
        <taxon>Stramenopiles</taxon>
        <taxon>Oomycota</taxon>
        <taxon>Peronosporomycetes</taxon>
        <taxon>Peronosporales</taxon>
        <taxon>Peronosporaceae</taxon>
        <taxon>Phytophthora</taxon>
    </lineage>
</organism>
<dbReference type="AlphaFoldDB" id="A0A8T1DDN9"/>
<gene>
    <name evidence="1" type="ORF">PC117_g11459</name>
</gene>
<dbReference type="Proteomes" id="UP000736787">
    <property type="component" value="Unassembled WGS sequence"/>
</dbReference>
<sequence length="76" mass="8514">MKFSGGIREKSGEFTPRNYHAVVHRTEMADLHNANVFVWQSFFTLANGSIKHHDTMWMTVARCLSGGLESTVAVVC</sequence>
<proteinExistence type="predicted"/>
<accession>A0A8T1DDN9</accession>